<dbReference type="Gene3D" id="3.40.50.720">
    <property type="entry name" value="NAD(P)-binding Rossmann-like Domain"/>
    <property type="match status" value="1"/>
</dbReference>
<sequence>MGGGSKVKIAILGASGRVGSRIAKEALMRGHQVVGIDVNIKEELKNQVEFYKIDMEDTEGVAGAIRGCDVYIFAVIPVLKGLDRIIPVVQSAIEACKIAGVPRMIYICGGVSSWVRPGVYMLDDQKVPGHRQTHKANDAIIGSHEIALEYLRTVHDFDWCCQTAPLWMEENMGGRTGKYRMGTEYPVLIDPENKEISIQQNCHISMEDFAVCMIDEVEQKRHHQCRYTVGY</sequence>
<comment type="caution">
    <text evidence="2">The sequence shown here is derived from an EMBL/GenBank/DDBJ whole genome shotgun (WGS) entry which is preliminary data.</text>
</comment>
<evidence type="ECO:0000313" key="2">
    <source>
        <dbReference type="EMBL" id="RGC33632.1"/>
    </source>
</evidence>
<dbReference type="SUPFAM" id="SSF51735">
    <property type="entry name" value="NAD(P)-binding Rossmann-fold domains"/>
    <property type="match status" value="1"/>
</dbReference>
<gene>
    <name evidence="2" type="ORF">DWX41_05495</name>
</gene>
<dbReference type="EMBL" id="QVIA01000005">
    <property type="protein sequence ID" value="RGC33632.1"/>
    <property type="molecule type" value="Genomic_DNA"/>
</dbReference>
<dbReference type="InterPro" id="IPR051606">
    <property type="entry name" value="Polyketide_Oxido-like"/>
</dbReference>
<evidence type="ECO:0000313" key="3">
    <source>
        <dbReference type="Proteomes" id="UP000261111"/>
    </source>
</evidence>
<dbReference type="Proteomes" id="UP000261111">
    <property type="component" value="Unassembled WGS sequence"/>
</dbReference>
<dbReference type="InterPro" id="IPR016040">
    <property type="entry name" value="NAD(P)-bd_dom"/>
</dbReference>
<accession>A0A3E2WYS9</accession>
<dbReference type="PANTHER" id="PTHR43355:SF2">
    <property type="entry name" value="FLAVIN REDUCTASE (NADPH)"/>
    <property type="match status" value="1"/>
</dbReference>
<dbReference type="InterPro" id="IPR036291">
    <property type="entry name" value="NAD(P)-bd_dom_sf"/>
</dbReference>
<reference evidence="2 3" key="1">
    <citation type="submission" date="2018-08" db="EMBL/GenBank/DDBJ databases">
        <title>A genome reference for cultivated species of the human gut microbiota.</title>
        <authorList>
            <person name="Zou Y."/>
            <person name="Xue W."/>
            <person name="Luo G."/>
        </authorList>
    </citation>
    <scope>NUCLEOTIDE SEQUENCE [LARGE SCALE GENOMIC DNA]</scope>
    <source>
        <strain evidence="2 3">AF19-21</strain>
    </source>
</reference>
<feature type="domain" description="NAD(P)-binding" evidence="1">
    <location>
        <begin position="13"/>
        <end position="159"/>
    </location>
</feature>
<name>A0A3E2WYS9_9FIRM</name>
<dbReference type="Pfam" id="PF13460">
    <property type="entry name" value="NAD_binding_10"/>
    <property type="match status" value="1"/>
</dbReference>
<dbReference type="AlphaFoldDB" id="A0A3E2WYS9"/>
<dbReference type="GO" id="GO:0016646">
    <property type="term" value="F:oxidoreductase activity, acting on the CH-NH group of donors, NAD or NADP as acceptor"/>
    <property type="evidence" value="ECO:0007669"/>
    <property type="project" value="TreeGrafter"/>
</dbReference>
<dbReference type="PANTHER" id="PTHR43355">
    <property type="entry name" value="FLAVIN REDUCTASE (NADPH)"/>
    <property type="match status" value="1"/>
</dbReference>
<organism evidence="2 3">
    <name type="scientific">Hungatella hathewayi</name>
    <dbReference type="NCBI Taxonomy" id="154046"/>
    <lineage>
        <taxon>Bacteria</taxon>
        <taxon>Bacillati</taxon>
        <taxon>Bacillota</taxon>
        <taxon>Clostridia</taxon>
        <taxon>Lachnospirales</taxon>
        <taxon>Lachnospiraceae</taxon>
        <taxon>Hungatella</taxon>
    </lineage>
</organism>
<protein>
    <submittedName>
        <fullName evidence="2">NAD-dependent epimerase/dehydratase family protein</fullName>
    </submittedName>
</protein>
<proteinExistence type="predicted"/>
<evidence type="ECO:0000259" key="1">
    <source>
        <dbReference type="Pfam" id="PF13460"/>
    </source>
</evidence>